<keyword evidence="2" id="KW-1185">Reference proteome</keyword>
<dbReference type="EMBL" id="RAWG01000141">
    <property type="protein sequence ID" value="RKH40120.1"/>
    <property type="molecule type" value="Genomic_DNA"/>
</dbReference>
<dbReference type="OrthoDB" id="5508246at2"/>
<dbReference type="Proteomes" id="UP000273405">
    <property type="component" value="Unassembled WGS sequence"/>
</dbReference>
<protein>
    <recommendedName>
        <fullName evidence="3">DUF4390 domain-containing protein</fullName>
    </recommendedName>
</protein>
<reference evidence="2" key="1">
    <citation type="submission" date="2018-09" db="EMBL/GenBank/DDBJ databases">
        <authorList>
            <person name="Livingstone P.G."/>
            <person name="Whitworth D.E."/>
        </authorList>
    </citation>
    <scope>NUCLEOTIDE SEQUENCE [LARGE SCALE GENOMIC DNA]</scope>
    <source>
        <strain evidence="2">CA040B</strain>
    </source>
</reference>
<proteinExistence type="predicted"/>
<gene>
    <name evidence="1" type="ORF">D7X12_21720</name>
</gene>
<evidence type="ECO:0000313" key="2">
    <source>
        <dbReference type="Proteomes" id="UP000273405"/>
    </source>
</evidence>
<evidence type="ECO:0000313" key="1">
    <source>
        <dbReference type="EMBL" id="RKH40120.1"/>
    </source>
</evidence>
<organism evidence="1 2">
    <name type="scientific">Corallococcus sicarius</name>
    <dbReference type="NCBI Taxonomy" id="2316726"/>
    <lineage>
        <taxon>Bacteria</taxon>
        <taxon>Pseudomonadati</taxon>
        <taxon>Myxococcota</taxon>
        <taxon>Myxococcia</taxon>
        <taxon>Myxococcales</taxon>
        <taxon>Cystobacterineae</taxon>
        <taxon>Myxococcaceae</taxon>
        <taxon>Corallococcus</taxon>
    </lineage>
</organism>
<dbReference type="AlphaFoldDB" id="A0A3A8N9H7"/>
<accession>A0A3A8N9H7</accession>
<sequence length="203" mass="21983">MARYGTGGRWRLAATLTASVGLLPSAVRADEARATCTATLSGRRVVVRPEARAFVSPELDRLVRLGMAGKLEVQLTLWRRRPLWFDARLDGAQLTQVLAFTRAGYLLDGRPLAEGVATLELERVAWTLEDRPEPGDRFVVQVEVRLQVVTAASLGRVAAWLTQGTPAGTEPDGRSGLTATLLRSVAEDLAQGATARCEVLRPP</sequence>
<evidence type="ECO:0008006" key="3">
    <source>
        <dbReference type="Google" id="ProtNLM"/>
    </source>
</evidence>
<comment type="caution">
    <text evidence="1">The sequence shown here is derived from an EMBL/GenBank/DDBJ whole genome shotgun (WGS) entry which is preliminary data.</text>
</comment>
<name>A0A3A8N9H7_9BACT</name>
<dbReference type="RefSeq" id="WP_120627188.1">
    <property type="nucleotide sequence ID" value="NZ_RAWG01000141.1"/>
</dbReference>